<dbReference type="InterPro" id="IPR011990">
    <property type="entry name" value="TPR-like_helical_dom_sf"/>
</dbReference>
<keyword evidence="6" id="KW-1185">Reference proteome</keyword>
<dbReference type="Gene3D" id="1.25.40.10">
    <property type="entry name" value="Tetratricopeptide repeat domain"/>
    <property type="match status" value="1"/>
</dbReference>
<dbReference type="GO" id="GO:1902369">
    <property type="term" value="P:negative regulation of RNA catabolic process"/>
    <property type="evidence" value="ECO:0007669"/>
    <property type="project" value="TreeGrafter"/>
</dbReference>
<evidence type="ECO:0000256" key="3">
    <source>
        <dbReference type="ARBA" id="ARBA00023242"/>
    </source>
</evidence>
<feature type="region of interest" description="Disordered" evidence="4">
    <location>
        <begin position="341"/>
        <end position="396"/>
    </location>
</feature>
<proteinExistence type="inferred from homology"/>
<evidence type="ECO:0000256" key="2">
    <source>
        <dbReference type="ARBA" id="ARBA00009265"/>
    </source>
</evidence>
<keyword evidence="3" id="KW-0539">Nucleus</keyword>
<dbReference type="PANTHER" id="PTHR13471">
    <property type="entry name" value="TETRATRICOPEPTIDE-LIKE HELICAL"/>
    <property type="match status" value="1"/>
</dbReference>
<name>A0A9C7PR71_9RHOD</name>
<feature type="compositionally biased region" description="Acidic residues" evidence="4">
    <location>
        <begin position="370"/>
        <end position="380"/>
    </location>
</feature>
<dbReference type="GO" id="GO:0071013">
    <property type="term" value="C:catalytic step 2 spliceosome"/>
    <property type="evidence" value="ECO:0007669"/>
    <property type="project" value="TreeGrafter"/>
</dbReference>
<comment type="subcellular location">
    <subcellularLocation>
        <location evidence="1">Nucleus</location>
    </subcellularLocation>
</comment>
<dbReference type="EMBL" id="BQMJ01000005">
    <property type="protein sequence ID" value="GJQ08985.1"/>
    <property type="molecule type" value="Genomic_DNA"/>
</dbReference>
<gene>
    <name evidence="5" type="ORF">GpartN1_g776.t1</name>
</gene>
<evidence type="ECO:0000256" key="1">
    <source>
        <dbReference type="ARBA" id="ARBA00004123"/>
    </source>
</evidence>
<evidence type="ECO:0000313" key="5">
    <source>
        <dbReference type="EMBL" id="GJQ08985.1"/>
    </source>
</evidence>
<accession>A0A9C7PR71</accession>
<reference evidence="5" key="1">
    <citation type="journal article" date="2022" name="Proc. Natl. Acad. Sci. U.S.A.">
        <title>Life cycle and functional genomics of the unicellular red alga Galdieria for elucidating algal and plant evolution and industrial use.</title>
        <authorList>
            <person name="Hirooka S."/>
            <person name="Itabashi T."/>
            <person name="Ichinose T.M."/>
            <person name="Onuma R."/>
            <person name="Fujiwara T."/>
            <person name="Yamashita S."/>
            <person name="Jong L.W."/>
            <person name="Tomita R."/>
            <person name="Iwane A.H."/>
            <person name="Miyagishima S.Y."/>
        </authorList>
    </citation>
    <scope>NUCLEOTIDE SEQUENCE</scope>
    <source>
        <strain evidence="5">NBRC 102759</strain>
    </source>
</reference>
<dbReference type="Proteomes" id="UP001061958">
    <property type="component" value="Unassembled WGS sequence"/>
</dbReference>
<reference evidence="5" key="2">
    <citation type="submission" date="2022-01" db="EMBL/GenBank/DDBJ databases">
        <authorList>
            <person name="Hirooka S."/>
            <person name="Miyagishima S.Y."/>
        </authorList>
    </citation>
    <scope>NUCLEOTIDE SEQUENCE</scope>
    <source>
        <strain evidence="5">NBRC 102759</strain>
    </source>
</reference>
<organism evidence="5 6">
    <name type="scientific">Galdieria partita</name>
    <dbReference type="NCBI Taxonomy" id="83374"/>
    <lineage>
        <taxon>Eukaryota</taxon>
        <taxon>Rhodophyta</taxon>
        <taxon>Bangiophyceae</taxon>
        <taxon>Galdieriales</taxon>
        <taxon>Galdieriaceae</taxon>
        <taxon>Galdieria</taxon>
    </lineage>
</organism>
<dbReference type="GO" id="GO:0031048">
    <property type="term" value="P:regulatory ncRNA-mediated heterochromatin formation"/>
    <property type="evidence" value="ECO:0007669"/>
    <property type="project" value="TreeGrafter"/>
</dbReference>
<dbReference type="OrthoDB" id="297219at2759"/>
<comment type="similarity">
    <text evidence="2">Belongs to the NRDE2 family.</text>
</comment>
<dbReference type="Pfam" id="PF08424">
    <property type="entry name" value="NRDE-2"/>
    <property type="match status" value="1"/>
</dbReference>
<evidence type="ECO:0000313" key="6">
    <source>
        <dbReference type="Proteomes" id="UP001061958"/>
    </source>
</evidence>
<dbReference type="AlphaFoldDB" id="A0A9C7PR71"/>
<dbReference type="InterPro" id="IPR013633">
    <property type="entry name" value="NRDE-2"/>
</dbReference>
<comment type="caution">
    <text evidence="5">The sequence shown here is derived from an EMBL/GenBank/DDBJ whole genome shotgun (WGS) entry which is preliminary data.</text>
</comment>
<evidence type="ECO:0000256" key="4">
    <source>
        <dbReference type="SAM" id="MobiDB-lite"/>
    </source>
</evidence>
<protein>
    <submittedName>
        <fullName evidence="5">Uncharacterized protein</fullName>
    </submittedName>
</protein>
<sequence length="1021" mass="118047">MSDSQCFRVDSSGDTNNLIFESLYKRDVPEYIIQGAICQANTEKTLRAKWALGDSSYNRFYDSKVQRQLKKSSGIRVLKDFSSSELLKEFEPLCSTSPDVDKLQEQVVLQATRLNGELDRDSCNEQLWLQLLDLQNRYYDLGLLNKKSMVDKKLSIVAKALEKIPNSEVLLLRYISIMAGLCDYETMLSLFRRALQCSPTSLNIHLLRFRFALSSFESFSLYSMETICREAFDCLCSNNFAYGLYFVILFIRILFHSGWKQKAVGIFQAISEFLCFRIDNRIDLPIESNRLRKFGEKHLFIFFWKSFAPRIGEMPRHNWTDWLVTFLKTLENHYEQIEKLENYEDSDGESSSSSSLEEFESPAKLPSVEEREEDEQEWIESDASSSTAEVSDSSLLGDRKDGELDLMLTSRIAGSELKEWILEEETESSKDSFEFSSLEHLLQHDSDSLYTLFGSCAEFYCLPRDIAQFIPQSCNVDRSICYQVVMEFLLSLRGWPFLDSITTLIPLDLQNIQLKEETLSSSFSLSSPRDIEVTPSYLGMSLFRLFDQTQPSLRDMNRLLSEWLLGNGYFHILKNNILKENVPVSFISNIYDSVIFSKASIFYYGHLAEGDSYSLRIAEAFIFFEGTVGGFSKGRSAAKRLLKTCENFSLYTSFAELLVHENMLQESESVYKSCLSRLNDSSWKGKECCRVILSFLFYLLNYVNEDWTTRRIKCQNVFRVFIGKFGSSEEAVSFTEKMMIKNKLQKLINERILVFWSLSEEMHHFSVLACQLVFEWLFFGVERARDVLHSIENELLVARQRKELTGSVYSVVHVKLRQLLCLFAFLDWEHSGESSIRVIRNCLEEALEKYPGDELLLFMYAFLFRFYSNRSMSLHILFNRISQRSNVSAMTVVAQIVAEGVSLTGQEKVSWNDADPSSRRRVTSLLTRSLYETSLACSSVLWLQFLTMLYSQRKSIGNHGEVLKKAFYRALTHIPYSKELVLTSFKFLSDSLSIQEARDIWSIAREKGLLFNKSFPYADNE</sequence>
<dbReference type="PANTHER" id="PTHR13471:SF0">
    <property type="entry name" value="NUCLEAR EXOSOME REGULATOR NRDE2"/>
    <property type="match status" value="1"/>
</dbReference>
<feature type="compositionally biased region" description="Low complexity" evidence="4">
    <location>
        <begin position="381"/>
        <end position="394"/>
    </location>
</feature>